<feature type="domain" description="Reverse transcriptase zinc-binding" evidence="1">
    <location>
        <begin position="116"/>
        <end position="161"/>
    </location>
</feature>
<keyword evidence="3" id="KW-1185">Reference proteome</keyword>
<name>A0AAV3QPV4_LITER</name>
<evidence type="ECO:0000259" key="1">
    <source>
        <dbReference type="Pfam" id="PF13966"/>
    </source>
</evidence>
<dbReference type="Pfam" id="PF13966">
    <property type="entry name" value="zf-RVT"/>
    <property type="match status" value="1"/>
</dbReference>
<evidence type="ECO:0000313" key="2">
    <source>
        <dbReference type="EMBL" id="GAA0165256.1"/>
    </source>
</evidence>
<proteinExistence type="predicted"/>
<dbReference type="Proteomes" id="UP001454036">
    <property type="component" value="Unassembled WGS sequence"/>
</dbReference>
<dbReference type="AlphaFoldDB" id="A0AAV3QPV4"/>
<sequence length="287" mass="32359">MLLLEKELNEALGEEENYWHAKAKIFKANKVCTPEKATFTAGNRISREMNCQLTRPLTSEEVQNVVFEMSPNKSPGPDVSCNGVARGYLVPTRGLCRRSYLYATGCGGTKSLDWGLHNVLPTKTKLRQKEIIVDAQCPLCHDAPETLEHLFLHCTSVAPFWYGPPWHFRTNIFPWASIQQWWEHISAEIKEAGAKNILEQVVCCIQLALDYNEAIKILQSGRMEIGEGKYWMEVLNAGEYKRGKLKLNCDAAFLKESSRGADGNVMRNSNGDILGPHSVHCTLLHIR</sequence>
<protein>
    <recommendedName>
        <fullName evidence="1">Reverse transcriptase zinc-binding domain-containing protein</fullName>
    </recommendedName>
</protein>
<dbReference type="EMBL" id="BAABME010005314">
    <property type="protein sequence ID" value="GAA0165256.1"/>
    <property type="molecule type" value="Genomic_DNA"/>
</dbReference>
<gene>
    <name evidence="2" type="ORF">LIER_20702</name>
</gene>
<organism evidence="2 3">
    <name type="scientific">Lithospermum erythrorhizon</name>
    <name type="common">Purple gromwell</name>
    <name type="synonym">Lithospermum officinale var. erythrorhizon</name>
    <dbReference type="NCBI Taxonomy" id="34254"/>
    <lineage>
        <taxon>Eukaryota</taxon>
        <taxon>Viridiplantae</taxon>
        <taxon>Streptophyta</taxon>
        <taxon>Embryophyta</taxon>
        <taxon>Tracheophyta</taxon>
        <taxon>Spermatophyta</taxon>
        <taxon>Magnoliopsida</taxon>
        <taxon>eudicotyledons</taxon>
        <taxon>Gunneridae</taxon>
        <taxon>Pentapetalae</taxon>
        <taxon>asterids</taxon>
        <taxon>lamiids</taxon>
        <taxon>Boraginales</taxon>
        <taxon>Boraginaceae</taxon>
        <taxon>Boraginoideae</taxon>
        <taxon>Lithospermeae</taxon>
        <taxon>Lithospermum</taxon>
    </lineage>
</organism>
<evidence type="ECO:0000313" key="3">
    <source>
        <dbReference type="Proteomes" id="UP001454036"/>
    </source>
</evidence>
<accession>A0AAV3QPV4</accession>
<dbReference type="InterPro" id="IPR026960">
    <property type="entry name" value="RVT-Znf"/>
</dbReference>
<reference evidence="2 3" key="1">
    <citation type="submission" date="2024-01" db="EMBL/GenBank/DDBJ databases">
        <title>The complete chloroplast genome sequence of Lithospermum erythrorhizon: insights into the phylogenetic relationship among Boraginaceae species and the maternal lineages of purple gromwells.</title>
        <authorList>
            <person name="Okada T."/>
            <person name="Watanabe K."/>
        </authorList>
    </citation>
    <scope>NUCLEOTIDE SEQUENCE [LARGE SCALE GENOMIC DNA]</scope>
</reference>
<comment type="caution">
    <text evidence="2">The sequence shown here is derived from an EMBL/GenBank/DDBJ whole genome shotgun (WGS) entry which is preliminary data.</text>
</comment>